<dbReference type="EMBL" id="GBRH01242523">
    <property type="protein sequence ID" value="JAD55372.1"/>
    <property type="molecule type" value="Transcribed_RNA"/>
</dbReference>
<reference evidence="1" key="1">
    <citation type="submission" date="2014-09" db="EMBL/GenBank/DDBJ databases">
        <authorList>
            <person name="Magalhaes I.L.F."/>
            <person name="Oliveira U."/>
            <person name="Santos F.R."/>
            <person name="Vidigal T.H.D.A."/>
            <person name="Brescovit A.D."/>
            <person name="Santos A.J."/>
        </authorList>
    </citation>
    <scope>NUCLEOTIDE SEQUENCE</scope>
    <source>
        <tissue evidence="1">Shoot tissue taken approximately 20 cm above the soil surface</tissue>
    </source>
</reference>
<organism evidence="1">
    <name type="scientific">Arundo donax</name>
    <name type="common">Giant reed</name>
    <name type="synonym">Donax arundinaceus</name>
    <dbReference type="NCBI Taxonomy" id="35708"/>
    <lineage>
        <taxon>Eukaryota</taxon>
        <taxon>Viridiplantae</taxon>
        <taxon>Streptophyta</taxon>
        <taxon>Embryophyta</taxon>
        <taxon>Tracheophyta</taxon>
        <taxon>Spermatophyta</taxon>
        <taxon>Magnoliopsida</taxon>
        <taxon>Liliopsida</taxon>
        <taxon>Poales</taxon>
        <taxon>Poaceae</taxon>
        <taxon>PACMAD clade</taxon>
        <taxon>Arundinoideae</taxon>
        <taxon>Arundineae</taxon>
        <taxon>Arundo</taxon>
    </lineage>
</organism>
<sequence length="43" mass="5198">MSLLSTFHFIYKIFPTFQFLNCFCINLNCSYTNKCSLNKYYII</sequence>
<evidence type="ECO:0000313" key="1">
    <source>
        <dbReference type="EMBL" id="JAD55372.1"/>
    </source>
</evidence>
<name>A0A0A9B7V5_ARUDO</name>
<dbReference type="AlphaFoldDB" id="A0A0A9B7V5"/>
<reference evidence="1" key="2">
    <citation type="journal article" date="2015" name="Data Brief">
        <title>Shoot transcriptome of the giant reed, Arundo donax.</title>
        <authorList>
            <person name="Barrero R.A."/>
            <person name="Guerrero F.D."/>
            <person name="Moolhuijzen P."/>
            <person name="Goolsby J.A."/>
            <person name="Tidwell J."/>
            <person name="Bellgard S.E."/>
            <person name="Bellgard M.I."/>
        </authorList>
    </citation>
    <scope>NUCLEOTIDE SEQUENCE</scope>
    <source>
        <tissue evidence="1">Shoot tissue taken approximately 20 cm above the soil surface</tissue>
    </source>
</reference>
<accession>A0A0A9B7V5</accession>
<proteinExistence type="predicted"/>
<protein>
    <submittedName>
        <fullName evidence="1">Uncharacterized protein</fullName>
    </submittedName>
</protein>